<proteinExistence type="inferred from homology"/>
<protein>
    <recommendedName>
        <fullName evidence="3 7">Ubiquitin-like protein ATG12</fullName>
    </recommendedName>
</protein>
<evidence type="ECO:0000313" key="10">
    <source>
        <dbReference type="Proteomes" id="UP001497383"/>
    </source>
</evidence>
<dbReference type="EMBL" id="OZ022406">
    <property type="protein sequence ID" value="CAK9437005.1"/>
    <property type="molecule type" value="Genomic_DNA"/>
</dbReference>
<keyword evidence="4 7" id="KW-1017">Isopeptide bond</keyword>
<evidence type="ECO:0000256" key="2">
    <source>
        <dbReference type="ARBA" id="ARBA00007778"/>
    </source>
</evidence>
<feature type="compositionally biased region" description="Polar residues" evidence="8">
    <location>
        <begin position="1"/>
        <end position="11"/>
    </location>
</feature>
<evidence type="ECO:0000256" key="6">
    <source>
        <dbReference type="ARBA" id="ARBA00023006"/>
    </source>
</evidence>
<evidence type="ECO:0000256" key="3">
    <source>
        <dbReference type="ARBA" id="ARBA00015875"/>
    </source>
</evidence>
<keyword evidence="7" id="KW-0472">Membrane</keyword>
<dbReference type="SUPFAM" id="SSF54236">
    <property type="entry name" value="Ubiquitin-like"/>
    <property type="match status" value="1"/>
</dbReference>
<feature type="compositionally biased region" description="Basic and acidic residues" evidence="8">
    <location>
        <begin position="60"/>
        <end position="81"/>
    </location>
</feature>
<evidence type="ECO:0000256" key="7">
    <source>
        <dbReference type="RuleBase" id="RU361201"/>
    </source>
</evidence>
<keyword evidence="7" id="KW-0653">Protein transport</keyword>
<comment type="subunit">
    <text evidence="7">Forms a conjugate with ATG5.</text>
</comment>
<keyword evidence="5 7" id="KW-0833">Ubl conjugation pathway</keyword>
<dbReference type="PANTHER" id="PTHR13385:SF0">
    <property type="entry name" value="UBIQUITIN-LIKE PROTEIN ATG12"/>
    <property type="match status" value="1"/>
</dbReference>
<organism evidence="9 10">
    <name type="scientific">Lodderomyces beijingensis</name>
    <dbReference type="NCBI Taxonomy" id="1775926"/>
    <lineage>
        <taxon>Eukaryota</taxon>
        <taxon>Fungi</taxon>
        <taxon>Dikarya</taxon>
        <taxon>Ascomycota</taxon>
        <taxon>Saccharomycotina</taxon>
        <taxon>Pichiomycetes</taxon>
        <taxon>Debaryomycetaceae</taxon>
        <taxon>Candida/Lodderomyces clade</taxon>
        <taxon>Lodderomyces</taxon>
    </lineage>
</organism>
<accession>A0ABP0ZGG2</accession>
<dbReference type="Gene3D" id="3.10.20.90">
    <property type="entry name" value="Phosphatidylinositol 3-kinase Catalytic Subunit, Chain A, domain 1"/>
    <property type="match status" value="1"/>
</dbReference>
<feature type="compositionally biased region" description="Basic and acidic residues" evidence="8">
    <location>
        <begin position="38"/>
        <end position="47"/>
    </location>
</feature>
<dbReference type="InterPro" id="IPR029071">
    <property type="entry name" value="Ubiquitin-like_domsf"/>
</dbReference>
<feature type="region of interest" description="Disordered" evidence="8">
    <location>
        <begin position="1"/>
        <end position="92"/>
    </location>
</feature>
<evidence type="ECO:0000256" key="8">
    <source>
        <dbReference type="SAM" id="MobiDB-lite"/>
    </source>
</evidence>
<comment type="similarity">
    <text evidence="2 7">Belongs to the ATG12 family.</text>
</comment>
<keyword evidence="10" id="KW-1185">Reference proteome</keyword>
<dbReference type="InterPro" id="IPR007242">
    <property type="entry name" value="Atg12"/>
</dbReference>
<keyword evidence="7" id="KW-0813">Transport</keyword>
<dbReference type="Pfam" id="PF04110">
    <property type="entry name" value="APG12"/>
    <property type="match status" value="1"/>
</dbReference>
<evidence type="ECO:0000256" key="5">
    <source>
        <dbReference type="ARBA" id="ARBA00022786"/>
    </source>
</evidence>
<dbReference type="Proteomes" id="UP001497383">
    <property type="component" value="Chromosome 2"/>
</dbReference>
<comment type="subcellular location">
    <subcellularLocation>
        <location evidence="1 7">Preautophagosomal structure membrane</location>
        <topology evidence="1 7">Peripheral membrane protein</topology>
    </subcellularLocation>
</comment>
<reference evidence="9 10" key="1">
    <citation type="submission" date="2024-03" db="EMBL/GenBank/DDBJ databases">
        <authorList>
            <person name="Brejova B."/>
        </authorList>
    </citation>
    <scope>NUCLEOTIDE SEQUENCE [LARGE SCALE GENOMIC DNA]</scope>
    <source>
        <strain evidence="9 10">CBS 14171</strain>
    </source>
</reference>
<evidence type="ECO:0000256" key="4">
    <source>
        <dbReference type="ARBA" id="ARBA00022499"/>
    </source>
</evidence>
<sequence>MATLRESSILQSDPDSDSDGSDESRSSSSLNESSDAQHIADDAKTEAKVPLSTSMMLEKLPPEHQRLLDRTLRSRNEDTNEKSNASWDKGHSHLDSAAVAATRPVQEIQEITKISIRLQPIGSTRAILPKVFKILSTQSVSTVNRFLCRKLRSKEPFHLYIHNSFSPLPDEKVGDLYNMFKTNNELIISYCNTLAFG</sequence>
<dbReference type="RefSeq" id="XP_066828417.1">
    <property type="nucleotide sequence ID" value="XM_066971371.1"/>
</dbReference>
<comment type="function">
    <text evidence="7">Ubiquitin-like protein involved in cytoplasm to vacuole transport (Cvt), autophagy vesicles formation, mitophagy, and nucleophagy.</text>
</comment>
<name>A0ABP0ZGG2_9ASCO</name>
<dbReference type="CDD" id="cd01612">
    <property type="entry name" value="Ubl_ATG12"/>
    <property type="match status" value="1"/>
</dbReference>
<dbReference type="GeneID" id="92206675"/>
<keyword evidence="6 7" id="KW-0072">Autophagy</keyword>
<evidence type="ECO:0000256" key="1">
    <source>
        <dbReference type="ARBA" id="ARBA00004623"/>
    </source>
</evidence>
<dbReference type="PANTHER" id="PTHR13385">
    <property type="entry name" value="AUTOPHAGY PROTEIN 12"/>
    <property type="match status" value="1"/>
</dbReference>
<gene>
    <name evidence="9" type="ORF">LODBEIA_P14790</name>
</gene>
<evidence type="ECO:0000313" key="9">
    <source>
        <dbReference type="EMBL" id="CAK9437005.1"/>
    </source>
</evidence>